<dbReference type="EMBL" id="JAAAJA010000351">
    <property type="protein sequence ID" value="KAG0255387.1"/>
    <property type="molecule type" value="Genomic_DNA"/>
</dbReference>
<feature type="region of interest" description="Disordered" evidence="1">
    <location>
        <begin position="144"/>
        <end position="172"/>
    </location>
</feature>
<reference evidence="2" key="1">
    <citation type="journal article" date="2020" name="Fungal Divers.">
        <title>Resolving the Mortierellaceae phylogeny through synthesis of multi-gene phylogenetics and phylogenomics.</title>
        <authorList>
            <person name="Vandepol N."/>
            <person name="Liber J."/>
            <person name="Desiro A."/>
            <person name="Na H."/>
            <person name="Kennedy M."/>
            <person name="Barry K."/>
            <person name="Grigoriev I.V."/>
            <person name="Miller A.N."/>
            <person name="O'Donnell K."/>
            <person name="Stajich J.E."/>
            <person name="Bonito G."/>
        </authorList>
    </citation>
    <scope>NUCLEOTIDE SEQUENCE</scope>
    <source>
        <strain evidence="2">KOD948</strain>
    </source>
</reference>
<feature type="region of interest" description="Disordered" evidence="1">
    <location>
        <begin position="216"/>
        <end position="241"/>
    </location>
</feature>
<keyword evidence="3" id="KW-1185">Reference proteome</keyword>
<feature type="region of interest" description="Disordered" evidence="1">
    <location>
        <begin position="338"/>
        <end position="453"/>
    </location>
</feature>
<evidence type="ECO:0000256" key="1">
    <source>
        <dbReference type="SAM" id="MobiDB-lite"/>
    </source>
</evidence>
<feature type="compositionally biased region" description="Low complexity" evidence="1">
    <location>
        <begin position="149"/>
        <end position="162"/>
    </location>
</feature>
<gene>
    <name evidence="2" type="ORF">BG011_005159</name>
</gene>
<dbReference type="Proteomes" id="UP000726737">
    <property type="component" value="Unassembled WGS sequence"/>
</dbReference>
<name>A0A9P6U1B5_9FUNG</name>
<proteinExistence type="predicted"/>
<feature type="compositionally biased region" description="Basic and acidic residues" evidence="1">
    <location>
        <begin position="338"/>
        <end position="364"/>
    </location>
</feature>
<feature type="region of interest" description="Disordered" evidence="1">
    <location>
        <begin position="1"/>
        <end position="82"/>
    </location>
</feature>
<evidence type="ECO:0000313" key="2">
    <source>
        <dbReference type="EMBL" id="KAG0255387.1"/>
    </source>
</evidence>
<sequence>MDIQKVLSKKRQVPDPKLSSTRPTPLPPIATLSASTSAPRTLEGTTVPDPKSSSDSTRDPYRSTEQRNNRNKPSKRVSFNDFMDTDYDPPLIWSSPRHSSPLLAPHRLKHELVANELDYVDSKQWDHFDSKPFHVLRKSRKVKLEDDTATTTPPGPMAATQTENARGPATHTSANARTLVFPLPPRPHRSRRNRSRGLRLPYTKLTVYQSIPFHRTRRMPTPLPVPSTAATPPTQSDSVPEWQGLQPEITQDMQRLVSRFDRIAKTQQSLIVRMNSAIEILYDRLSLKTLNAYSEPWDHCQPELSGRQTFPRFSVRHLRVADEYNGLALKKQQEWQEAQTKDMRIKPEQLSPRKESRGLPRNESADMEDDQKEKGRNRTKGNAIEKTMAKDISEREKKKIATEETVKREKETVKREKETKSERAARAELAATKDRVFKVEKGTNTEKGTKTSR</sequence>
<dbReference type="AlphaFoldDB" id="A0A9P6U1B5"/>
<evidence type="ECO:0000313" key="3">
    <source>
        <dbReference type="Proteomes" id="UP000726737"/>
    </source>
</evidence>
<accession>A0A9P6U1B5</accession>
<feature type="compositionally biased region" description="Basic and acidic residues" evidence="1">
    <location>
        <begin position="387"/>
        <end position="453"/>
    </location>
</feature>
<organism evidence="2 3">
    <name type="scientific">Mortierella polycephala</name>
    <dbReference type="NCBI Taxonomy" id="41804"/>
    <lineage>
        <taxon>Eukaryota</taxon>
        <taxon>Fungi</taxon>
        <taxon>Fungi incertae sedis</taxon>
        <taxon>Mucoromycota</taxon>
        <taxon>Mortierellomycotina</taxon>
        <taxon>Mortierellomycetes</taxon>
        <taxon>Mortierellales</taxon>
        <taxon>Mortierellaceae</taxon>
        <taxon>Mortierella</taxon>
    </lineage>
</organism>
<comment type="caution">
    <text evidence="2">The sequence shown here is derived from an EMBL/GenBank/DDBJ whole genome shotgun (WGS) entry which is preliminary data.</text>
</comment>
<protein>
    <submittedName>
        <fullName evidence="2">Uncharacterized protein</fullName>
    </submittedName>
</protein>
<feature type="compositionally biased region" description="Basic and acidic residues" evidence="1">
    <location>
        <begin position="56"/>
        <end position="68"/>
    </location>
</feature>
<feature type="compositionally biased region" description="Polar residues" evidence="1">
    <location>
        <begin position="228"/>
        <end position="238"/>
    </location>
</feature>